<accession>A0ACC0KHN6</accession>
<comment type="caution">
    <text evidence="1">The sequence shown here is derived from an EMBL/GenBank/DDBJ whole genome shotgun (WGS) entry which is preliminary data.</text>
</comment>
<proteinExistence type="predicted"/>
<name>A0ACC0KHN6_CHOFU</name>
<sequence>QNILDKFNPGARQMITAGKAYLKALHGAAAASRLYVDAVGKLGRQAQQGTWGGCADIGTALMKVVEVYREIQDQQMNILKAFYVDLLVPLETNLEKDTKVVQSEQKRFLQQHKLRSESYSKAAATIKKQRKKKTNVTKVGSAMDKEMKNMQILEEEKTKLDAFCEQSLKNAMTQERRRYGFVLERQCSLAKHWLAYHSSGAAAYNTGLEEWLEVSRTREYLPPNVEAMFVSRMRTWIFAQQLAHHRSRHQLAHPVIRHWRVLCTPTQLPATTSSASNKAMCWPCSVNAPKAGSTARISSPARWSCVQTPGDAPPPAPVTHAQPGAVTAHAHPPTRMFGDTVTAHHVNKGRLGNGSPGLPPTLPAPSPSALSSSASATFHSSTPAAVATSAIKSSTSAASFTTHAVIETRTFGPQTLPMRSQMAQNKAGPAKTVVSAVGAVGNVSLHSSNDSGFSNEPPPQPDVDYSDEEAQRLRVPISKSAQHTNDHKAYLLKTQSLKRGPKQNNANGYLTDDQQLMLRSMLDMDKDSQRVKRTKSFWKFGRTTNEEIMEGMSLWQHRDIVDTVPEYKKKLFVKIKKELRPAPEIPDARKQASPEKTPPIENGQSRPKETIDRKDIKVTNGIRQAKSLGSIENEDRLERSRKSNEVYHQNHAMNKKSTSEKVIAEEKLEEVVPHPYDCIIVDDHMTSRKQQELDKRRQTQTMEDNIKTRKENVYMPEFEEIEVTPIKPHNPDVQSPSNGFNRNSNARTTNLGQCTGLTSFPPEPNKGCCGQDVSDADRIIGLHAVVNNAGVMTIGDYEWQTPSMIENTVNVNLLVYYLKQLIDKECDPQHMLVQLQENPTHISVSCDQELLAVTGGQLLVVYKVVDFQNQYKPDLSPMKSVPAPNIFQGSPVEALAIHWISTYQFAVVYRNAADNSRPAVTIVNTPKAGQPTCLNYEDICYSMGSNRPWYYYLHGVAQCAEVEPVSNPPAAPALAAALQAKAQPKPAPTPQKDQTQELNAALKAEQELANKQKANQELKSMLIREVNEFQMELYKFVTKTRQAQIQNLDADAIKKDCSLEDLRNAIITLKLDLVRACAVVAEARTHSDAKDLDQWTQADPLTTKRVASVKKLAYYVQSQLEQAHRALDYKWNQQAELDMKLKKPGHRMIRPILDDVYQPLVRQQEILSRQQALLKTLRSTLNECNSKENKNLLTSQKLDALRDMLSNHKTVKIKPVNVEMRHHLTAMRISYEKITAPPVSIVKKETTLEVKPPLLSQPPTQQMPITVKKTTAPQVVRTLFTEVSSVIVATPTSFTSKPISELNNMFTKFAPQAFVPESKSSETGETNSLPLKVDAKKEEKPMSNLFAMRTSTPLQATQNVPDVLGGNSKTFTFKRVEPKAEPKLEPKPDKFRLTHELWFRRFGLRRFNKSPGGFGTSATFGGAAFGGSGFGGGSPGSVFGGAASQPITVTLQEECMDNFVNNTLKVNKSAIKENCNKEEDLLQRCSMDLPVLSSPEISFALTREELDKSCINLRSGITCIDNYTSVCMEKHEQIVFKKIYAGISGVVKELCTRGPYQDEYLKHADCVKNVRAEYETCSKKYEITLTTLSNHQKSDQYSTDEDVSHEDYLRTVCCRKTYQKSSFQEYLLCSEQTVQRTCGDDAAVFTSKFLKQMASNIIKIHIDGNKDTMCDSDDGGDQDRGGVDLTGFLFGNIDEKGQLEDDGLLDGDSKRMLSSLTRLGLGSMLSEVLEAEETIKEEEEKDYTVKSPSAVDFFDIDDVAEDVQETNTKPNLDAQTDAQTEAKPESEAMDVSESLEACTVEHSEVDIKSDCPQSELRDDNWKSGDYFQQDEQRANDDGDRTQKQQSSETPKKLETPLAAMLPSKYANTNVTELFPDFRPDKVLLFSRLFGPGKLSSLPQIWRGVKKRRRRKRSGSTSSDTAAQPPENIEMQYASDDEDKFLRLLHPNVTWNLKRSQRTRSKPRNRKAQTVLARLNSKSNAAGWVPTSVSRTAQQFSHPRPQPPAPLQPKPAAIFPVENEELVYGTWEEEVIWDAENMPKIPKPKILTLDPNDENIILGIPDDVDPSKITRERGPQPKVKIPHPHVKKSKILLGKAGVINVLQEDAPPPPPKSPDRDPFNISNDEHPPLISQVGMCTKIKNYYKRTATKDSGPKPLKYGEVAYAHTSPFLGILPPGATQPVVENNMQAYYIREIDAVYVAGQECPLYEVPGPNSKRANNFVRDFLQRAFPSHSESSIRKRLKLCADFKRTGLDSNWWVIKPEFRLPSEEEIRAMVSPEQCCAYFSMAAAEQRLKDAGYGEKFIFTPAEDDDEEMQLKMDDEVKVAPWNTTRAYIQAMRGKCLLQLTGPADPTGCGEGFSYVRVPNKPTQQPNEEAQPKRTVTGTDADLRRLSLNNAKALLRKFGVPEEEIKKLSRWEVIDVVRTLSTEKAKAGEEGMTKFSRGNRFSIAEHQERYKEECQRIFELQNRVLSSTEVLSTDEAESSVSEESDLEEMGKNLENMLANKKTTEQLSLEREEAERAELRKMILGRVLRIVRTFRNASGQRYTRVEFVRKAAVIEAYTKIRSTKDDAFIRQFATMDETQKEEMKREKRRIQEQLRRIKRNQERERLAGNVTIPGPFNNDSMSMSSSTDLGSASPGLIPLGQIKQEPDLHTPSRRRAKLKPDLKLKACPLYTGSMGGGPASPPETDVEPIPEPDDEDTGYIDGVKLTLPKAIKRRGSGRRGDNRPGGRNKRRGTISESCDYLVKRPAERRRTDPLVTLSSLLEDVLNHMRHLPDRMLQRCVEKLAEKEEQLMKLEKQINPLLDDNDQVALSFILENLLTTKLKVMPEAWPFLKPVNKKQVKDYYNVIKKPIDMETMGKKIQAHKYHSRAEFLRDIQLIFGDNVSQLEANIVRVQQKMAEAAEQSDDLEEPPPPGNSDEKRGRGRPRKHKPPQTSIDGATPRKRGRPRKDQNSLEEVSLDADLQYSDSGSSGLEEVETNDAAETMVQLSVRPEDDLTVGESSFDTSEFLIKREAPEEPQHHDLEEPIEPDMHMDPPMEGTSMAMDTSQFKEEPPESWQPDPAIQDDLQVTDSEEEAEDGLWF</sequence>
<dbReference type="Proteomes" id="UP001064048">
    <property type="component" value="Chromosome 6"/>
</dbReference>
<organism evidence="1 2">
    <name type="scientific">Choristoneura fumiferana</name>
    <name type="common">Spruce budworm moth</name>
    <name type="synonym">Archips fumiferana</name>
    <dbReference type="NCBI Taxonomy" id="7141"/>
    <lineage>
        <taxon>Eukaryota</taxon>
        <taxon>Metazoa</taxon>
        <taxon>Ecdysozoa</taxon>
        <taxon>Arthropoda</taxon>
        <taxon>Hexapoda</taxon>
        <taxon>Insecta</taxon>
        <taxon>Pterygota</taxon>
        <taxon>Neoptera</taxon>
        <taxon>Endopterygota</taxon>
        <taxon>Lepidoptera</taxon>
        <taxon>Glossata</taxon>
        <taxon>Ditrysia</taxon>
        <taxon>Tortricoidea</taxon>
        <taxon>Tortricidae</taxon>
        <taxon>Tortricinae</taxon>
        <taxon>Choristoneura</taxon>
    </lineage>
</organism>
<feature type="non-terminal residue" evidence="1">
    <location>
        <position position="1"/>
    </location>
</feature>
<dbReference type="EMBL" id="CM046106">
    <property type="protein sequence ID" value="KAI8436012.1"/>
    <property type="molecule type" value="Genomic_DNA"/>
</dbReference>
<keyword evidence="2" id="KW-1185">Reference proteome</keyword>
<evidence type="ECO:0000313" key="2">
    <source>
        <dbReference type="Proteomes" id="UP001064048"/>
    </source>
</evidence>
<evidence type="ECO:0000313" key="1">
    <source>
        <dbReference type="EMBL" id="KAI8436012.1"/>
    </source>
</evidence>
<gene>
    <name evidence="1" type="ORF">MSG28_004148</name>
</gene>
<protein>
    <submittedName>
        <fullName evidence="1">Uncharacterized protein</fullName>
    </submittedName>
</protein>
<reference evidence="1 2" key="1">
    <citation type="journal article" date="2022" name="Genome Biol. Evol.">
        <title>The Spruce Budworm Genome: Reconstructing the Evolutionary History of Antifreeze Proteins.</title>
        <authorList>
            <person name="Beliveau C."/>
            <person name="Gagne P."/>
            <person name="Picq S."/>
            <person name="Vernygora O."/>
            <person name="Keeling C.I."/>
            <person name="Pinkney K."/>
            <person name="Doucet D."/>
            <person name="Wen F."/>
            <person name="Johnston J.S."/>
            <person name="Maaroufi H."/>
            <person name="Boyle B."/>
            <person name="Laroche J."/>
            <person name="Dewar K."/>
            <person name="Juretic N."/>
            <person name="Blackburn G."/>
            <person name="Nisole A."/>
            <person name="Brunet B."/>
            <person name="Brandao M."/>
            <person name="Lumley L."/>
            <person name="Duan J."/>
            <person name="Quan G."/>
            <person name="Lucarotti C.J."/>
            <person name="Roe A.D."/>
            <person name="Sperling F.A.H."/>
            <person name="Levesque R.C."/>
            <person name="Cusson M."/>
        </authorList>
    </citation>
    <scope>NUCLEOTIDE SEQUENCE [LARGE SCALE GENOMIC DNA]</scope>
    <source>
        <strain evidence="1">Glfc:IPQL:Cfum</strain>
    </source>
</reference>